<dbReference type="Pfam" id="PF04938">
    <property type="entry name" value="SIP1"/>
    <property type="match status" value="1"/>
</dbReference>
<dbReference type="PANTHER" id="PTHR12794">
    <property type="entry name" value="GEMIN2"/>
    <property type="match status" value="1"/>
</dbReference>
<dbReference type="Gene3D" id="1.20.58.1070">
    <property type="match status" value="1"/>
</dbReference>
<evidence type="ECO:0000313" key="3">
    <source>
        <dbReference type="EMBL" id="KZZ91226.1"/>
    </source>
</evidence>
<dbReference type="AlphaFoldDB" id="A0A167YE57"/>
<dbReference type="PANTHER" id="PTHR12794:SF0">
    <property type="entry name" value="GEM-ASSOCIATED PROTEIN 2"/>
    <property type="match status" value="1"/>
</dbReference>
<comment type="caution">
    <text evidence="3">The sequence shown here is derived from an EMBL/GenBank/DDBJ whole genome shotgun (WGS) entry which is preliminary data.</text>
</comment>
<feature type="region of interest" description="Disordered" evidence="2">
    <location>
        <begin position="102"/>
        <end position="126"/>
    </location>
</feature>
<protein>
    <submittedName>
        <fullName evidence="3">Uncharacterized protein</fullName>
    </submittedName>
</protein>
<feature type="compositionally biased region" description="Polar residues" evidence="2">
    <location>
        <begin position="28"/>
        <end position="50"/>
    </location>
</feature>
<comment type="similarity">
    <text evidence="1">Belongs to the gemin-2 family.</text>
</comment>
<reference evidence="3 4" key="1">
    <citation type="journal article" date="2016" name="Genome Biol. Evol.">
        <title>Divergent and convergent evolution of fungal pathogenicity.</title>
        <authorList>
            <person name="Shang Y."/>
            <person name="Xiao G."/>
            <person name="Zheng P."/>
            <person name="Cen K."/>
            <person name="Zhan S."/>
            <person name="Wang C."/>
        </authorList>
    </citation>
    <scope>NUCLEOTIDE SEQUENCE [LARGE SCALE GENOMIC DNA]</scope>
    <source>
        <strain evidence="3 4">ARSEF 7405</strain>
    </source>
</reference>
<dbReference type="VEuPathDB" id="FungiDB:AAP_03396"/>
<accession>A0A167YE57</accession>
<name>A0A167YE57_9EURO</name>
<gene>
    <name evidence="3" type="ORF">AAP_03396</name>
</gene>
<feature type="compositionally biased region" description="Basic and acidic residues" evidence="2">
    <location>
        <begin position="340"/>
        <end position="358"/>
    </location>
</feature>
<evidence type="ECO:0000256" key="1">
    <source>
        <dbReference type="ARBA" id="ARBA00025758"/>
    </source>
</evidence>
<dbReference type="Proteomes" id="UP000242877">
    <property type="component" value="Unassembled WGS sequence"/>
</dbReference>
<dbReference type="GO" id="GO:0005634">
    <property type="term" value="C:nucleus"/>
    <property type="evidence" value="ECO:0007669"/>
    <property type="project" value="TreeGrafter"/>
</dbReference>
<feature type="region of interest" description="Disordered" evidence="2">
    <location>
        <begin position="382"/>
        <end position="405"/>
    </location>
</feature>
<proteinExistence type="inferred from homology"/>
<dbReference type="InterPro" id="IPR035426">
    <property type="entry name" value="Gemin2/Brr1"/>
</dbReference>
<dbReference type="GO" id="GO:0032797">
    <property type="term" value="C:SMN complex"/>
    <property type="evidence" value="ECO:0007669"/>
    <property type="project" value="TreeGrafter"/>
</dbReference>
<evidence type="ECO:0000313" key="4">
    <source>
        <dbReference type="Proteomes" id="UP000242877"/>
    </source>
</evidence>
<dbReference type="GO" id="GO:0000387">
    <property type="term" value="P:spliceosomal snRNP assembly"/>
    <property type="evidence" value="ECO:0007669"/>
    <property type="project" value="InterPro"/>
</dbReference>
<feature type="region of interest" description="Disordered" evidence="2">
    <location>
        <begin position="337"/>
        <end position="364"/>
    </location>
</feature>
<evidence type="ECO:0000256" key="2">
    <source>
        <dbReference type="SAM" id="MobiDB-lite"/>
    </source>
</evidence>
<feature type="compositionally biased region" description="Low complexity" evidence="2">
    <location>
        <begin position="9"/>
        <end position="18"/>
    </location>
</feature>
<dbReference type="EMBL" id="AZGZ01000014">
    <property type="protein sequence ID" value="KZZ91226.1"/>
    <property type="molecule type" value="Genomic_DNA"/>
</dbReference>
<sequence>MSTKRKAPDFASQSSSPSSKRKRDSKATETTSSEHSPARQASNIPQQRQQPKNDPRFGQKFAFPGLEDGSENGSLNYDEGPTDGLEYLRTVRSEAKKLPAIMTAELPANNSADTEGDVSNKEQDEESDIYDEGTYFDGIWVAPSYAATNTAPYNYGEDDLDAQEQCYASLCRRFEDLRNILQNTPPAEVISSLGDDHPVYLPNRHKSARREWKKLMRDTDPTMAQIACMDMESVLGILNIATTSMSEIVESGDVPAVKRLSTWIWGLLGKCREVGLLSSDDVSQIRELGKTAREALDWVKDWEQNGGVDDEFYDEEGYEEEQDAGGDEVESDLESIYLPDELRKDRENAAGPDKREKNAVMTNESEALEAAKARLREKLDLQTENGPDDNEDHDHDDAQEDQDDTEWSYATRAMIDMILTIVGEFFGQRDLLEARDIWDEQIANSSWT</sequence>
<organism evidence="3 4">
    <name type="scientific">Ascosphaera apis ARSEF 7405</name>
    <dbReference type="NCBI Taxonomy" id="392613"/>
    <lineage>
        <taxon>Eukaryota</taxon>
        <taxon>Fungi</taxon>
        <taxon>Dikarya</taxon>
        <taxon>Ascomycota</taxon>
        <taxon>Pezizomycotina</taxon>
        <taxon>Eurotiomycetes</taxon>
        <taxon>Eurotiomycetidae</taxon>
        <taxon>Onygenales</taxon>
        <taxon>Ascosphaeraceae</taxon>
        <taxon>Ascosphaera</taxon>
    </lineage>
</organism>
<feature type="region of interest" description="Disordered" evidence="2">
    <location>
        <begin position="1"/>
        <end position="81"/>
    </location>
</feature>
<dbReference type="OrthoDB" id="428895at2759"/>
<keyword evidence="4" id="KW-1185">Reference proteome</keyword>